<feature type="region of interest" description="Disordered" evidence="4">
    <location>
        <begin position="21"/>
        <end position="40"/>
    </location>
</feature>
<keyword evidence="5" id="KW-0812">Transmembrane</keyword>
<dbReference type="Gene3D" id="3.30.559.10">
    <property type="entry name" value="Chloramphenicol acetyltransferase-like domain"/>
    <property type="match status" value="1"/>
</dbReference>
<feature type="transmembrane region" description="Helical" evidence="5">
    <location>
        <begin position="1532"/>
        <end position="1552"/>
    </location>
</feature>
<feature type="transmembrane region" description="Helical" evidence="5">
    <location>
        <begin position="1672"/>
        <end position="1688"/>
    </location>
</feature>
<dbReference type="Pfam" id="PF07690">
    <property type="entry name" value="MFS_1"/>
    <property type="match status" value="1"/>
</dbReference>
<dbReference type="Pfam" id="PF00975">
    <property type="entry name" value="Thioesterase"/>
    <property type="match status" value="1"/>
</dbReference>
<comment type="cofactor">
    <cofactor evidence="1">
        <name>pantetheine 4'-phosphate</name>
        <dbReference type="ChEBI" id="CHEBI:47942"/>
    </cofactor>
</comment>
<dbReference type="SUPFAM" id="SSF56801">
    <property type="entry name" value="Acetyl-CoA synthetase-like"/>
    <property type="match status" value="1"/>
</dbReference>
<dbReference type="InterPro" id="IPR001031">
    <property type="entry name" value="Thioesterase"/>
</dbReference>
<evidence type="ECO:0000259" key="6">
    <source>
        <dbReference type="PROSITE" id="PS50075"/>
    </source>
</evidence>
<dbReference type="PROSITE" id="PS50075">
    <property type="entry name" value="CARRIER"/>
    <property type="match status" value="1"/>
</dbReference>
<dbReference type="Proteomes" id="UP000678513">
    <property type="component" value="Chromosome"/>
</dbReference>
<evidence type="ECO:0000256" key="2">
    <source>
        <dbReference type="ARBA" id="ARBA00022450"/>
    </source>
</evidence>
<feature type="transmembrane region" description="Helical" evidence="5">
    <location>
        <begin position="1729"/>
        <end position="1749"/>
    </location>
</feature>
<dbReference type="Gene3D" id="1.20.1250.20">
    <property type="entry name" value="MFS general substrate transporter like domains"/>
    <property type="match status" value="1"/>
</dbReference>
<dbReference type="SUPFAM" id="SSF47336">
    <property type="entry name" value="ACP-like"/>
    <property type="match status" value="1"/>
</dbReference>
<dbReference type="NCBIfam" id="TIGR01733">
    <property type="entry name" value="AA-adenyl-dom"/>
    <property type="match status" value="1"/>
</dbReference>
<organism evidence="7 8">
    <name type="scientific">Arachnia rubra</name>
    <dbReference type="NCBI Taxonomy" id="1547448"/>
    <lineage>
        <taxon>Bacteria</taxon>
        <taxon>Bacillati</taxon>
        <taxon>Actinomycetota</taxon>
        <taxon>Actinomycetes</taxon>
        <taxon>Propionibacteriales</taxon>
        <taxon>Propionibacteriaceae</taxon>
        <taxon>Arachnia</taxon>
    </lineage>
</organism>
<proteinExistence type="predicted"/>
<feature type="transmembrane region" description="Helical" evidence="5">
    <location>
        <begin position="1694"/>
        <end position="1717"/>
    </location>
</feature>
<keyword evidence="8" id="KW-1185">Reference proteome</keyword>
<dbReference type="SMART" id="SM00823">
    <property type="entry name" value="PKS_PP"/>
    <property type="match status" value="1"/>
</dbReference>
<feature type="domain" description="Carrier" evidence="6">
    <location>
        <begin position="998"/>
        <end position="1075"/>
    </location>
</feature>
<protein>
    <submittedName>
        <fullName evidence="7">Amino acid adenylation domain-containing protein</fullName>
    </submittedName>
</protein>
<dbReference type="InterPro" id="IPR001242">
    <property type="entry name" value="Condensation_dom"/>
</dbReference>
<keyword evidence="2" id="KW-0596">Phosphopantetheine</keyword>
<dbReference type="SUPFAM" id="SSF52777">
    <property type="entry name" value="CoA-dependent acyltransferases"/>
    <property type="match status" value="2"/>
</dbReference>
<dbReference type="InterPro" id="IPR020845">
    <property type="entry name" value="AMP-binding_CS"/>
</dbReference>
<dbReference type="PROSITE" id="PS00455">
    <property type="entry name" value="AMP_BINDING"/>
    <property type="match status" value="1"/>
</dbReference>
<reference evidence="7 8" key="1">
    <citation type="submission" date="2021-03" db="EMBL/GenBank/DDBJ databases">
        <title>Human Oral Microbial Genomes.</title>
        <authorList>
            <person name="Johnston C.D."/>
            <person name="Chen T."/>
            <person name="Dewhirst F.E."/>
        </authorList>
    </citation>
    <scope>NUCLEOTIDE SEQUENCE [LARGE SCALE GENOMIC DNA]</scope>
    <source>
        <strain evidence="7 8">DSMZ 100122</strain>
    </source>
</reference>
<evidence type="ECO:0000256" key="4">
    <source>
        <dbReference type="SAM" id="MobiDB-lite"/>
    </source>
</evidence>
<gene>
    <name evidence="7" type="ORF">J5A65_03795</name>
</gene>
<dbReference type="PANTHER" id="PTHR45527">
    <property type="entry name" value="NONRIBOSOMAL PEPTIDE SYNTHETASE"/>
    <property type="match status" value="1"/>
</dbReference>
<accession>A0ABX7Y734</accession>
<dbReference type="Gene3D" id="1.10.1200.10">
    <property type="entry name" value="ACP-like"/>
    <property type="match status" value="1"/>
</dbReference>
<sequence length="1855" mass="200768">MSIIEESPDIKERKRVLLAQRLRKAKTTPSGPQPRPEGAAVSLTPAQRGLWVKQRMDPGSAAYSVGFGLRLRGVLAVGAVEVAVRAVTERYDILSAVFPADPGGEPIVVLRPGLDPHIEHLDLSAAADPRAAAEEAFSDLLARPFDLEIGPVARWLVVRLGEDDAAVIATFHHIVLDGWSNRLLQDDLRQALDQAQRGVPVDLGLRPLQYEDIAVWESQPERVALRERGVRTWAEVLSDRQNLELDIAASRPAVASSRGRTHRFQLPVSVMDQLRALAASQGATLYMAMLALYQLLLARHSQQRRFVIGTAVANRDQLGAEKIVGTFVNMVPMPATLDGDPTFRDLLGRARAVAVDAFSRQHVPFDDILRELDVTRDTGISPIFQVSLAVDELGSAVRDRNQQVTGLRLEELGVESSVTHYDLGLHLRAHDGGYAASLTYRTDLLTQQAVEALAGRLERLLASVVAAPDAPVRTHDLFTSKERGLLGSWSLGAVGTGEPDSTLVDITAQFASRSPGSPAVVDGDRSITSAELHRCADDLAFRLSGLGVGPETRVAVALSDSIEAACVILGVLRAGGAYLPLDPSLPRDRLEFILADSRSVLCIHDDSLDVGGVRSMPYAALADSKPAMAVTKPGPDNLAYVIYTSGTTGRPKGVEVTHREISRYLRDISRELEIVPGASYALLQSLAFDFSLLMFYLPLVNGGTLHVTDGRITGDQLAGFLERHRVDYLKMTPSHLAAMTSEVGVERVLPRRGLVLAGEGSPSDWASEVASRAGCRIVNSYGPTETVVACSVAPVVADEAVLEPVWPVGRPLPGVRCYVLDEALRPVLPGVRGELYVAGRLARGYLSRPGLTSARFTADPFHGVGERMYRTGDVVSWRPDGSLAFHGRTDDQIKIRGYRVELGEVEAALERVDGVAQCVVDLRGEAGREHLVGWIRWEAGADPLPDSELRAELGRELPEYMVPRVYAAVSQFPMKGHGKIDRRALAEPDRAPAAGHVAPRNPTEQIIADVFSQLLEVDSPSIVADFFDLGGDSLMATKVAARMKPLLGEGASVGVMDVIAHPTIEGLAALVMERLASGRGDCVLYELTPPTDPAARTMSIVAVPYGGANASVYSDLAKALPASVSLYSVEPPGHDPMLADQEVLPVTQLAAKVADEIVERVEGPLVLYGHCVPGSAVTTAVAEELTRRGREIAAVYLGGAFPTARPTGRVMSALARLAARDRLTGDRNLANWLAGMGADLARMDAGHAAHMVKAMRQDGRYAEDYFTEMYERGPVRFDAPVISVIGESDQATRFWEERSNEWMVYTDRVASVLIQDAGHYFLNYRADELAEIITTTHLRMREGAESQMTRQERGVDATWWLHDSRESAETVRPGRQPRTHSLLSGRIDSDRALPGLGKFGLIAFGQMLSFTGSTLTGFALPLWVYTQTGDLLLFGLTGVLSALPNIIVSPFAGAIVDRFDRRKLMIGADCACMAMLSVLLLLVFSGQMQLWNMMLVFGLVACAVTFQRVAFQSAVPQIVPKRYLGHANGMMQSAIGAANFIAPLFGVALLAFFGLQGILLFDIVSYVFAIGIVLAIRFPAATPDVNESLWDEVCGGFRFSMRNRSFRAMLVYFAMINLFLTPILSLVNPMVLSFATLQEVGIAAGVAGAGGVLGGLVMSIWGGPRVRRMDTIRWLTVVMGCCALVAAWRPNLVLICAGTFMISASIILGNGIVMTIIQTKVPARMQGRVIAIDTMISTVTAPIGFGVLAPQGTALMEWLMREFPTFESVTHAVLGEGGGRAIALVYVLCGLVSILLVLVTLRWRTLTHFDDDVPDARPDDLIGLAQTRARRDGGRSVVRQLEESGDLDLEAQLSH</sequence>
<feature type="transmembrane region" description="Helical" evidence="5">
    <location>
        <begin position="1431"/>
        <end position="1452"/>
    </location>
</feature>
<dbReference type="InterPro" id="IPR000873">
    <property type="entry name" value="AMP-dep_synth/lig_dom"/>
</dbReference>
<evidence type="ECO:0000256" key="3">
    <source>
        <dbReference type="ARBA" id="ARBA00022553"/>
    </source>
</evidence>
<dbReference type="InterPro" id="IPR020806">
    <property type="entry name" value="PKS_PP-bd"/>
</dbReference>
<keyword evidence="5" id="KW-1133">Transmembrane helix</keyword>
<dbReference type="Pfam" id="PF00668">
    <property type="entry name" value="Condensation"/>
    <property type="match status" value="1"/>
</dbReference>
<dbReference type="InterPro" id="IPR023213">
    <property type="entry name" value="CAT-like_dom_sf"/>
</dbReference>
<dbReference type="InterPro" id="IPR006162">
    <property type="entry name" value="Ppantetheine_attach_site"/>
</dbReference>
<dbReference type="InterPro" id="IPR042099">
    <property type="entry name" value="ANL_N_sf"/>
</dbReference>
<evidence type="ECO:0000256" key="5">
    <source>
        <dbReference type="SAM" id="Phobius"/>
    </source>
</evidence>
<dbReference type="PROSITE" id="PS00012">
    <property type="entry name" value="PHOSPHOPANTETHEINE"/>
    <property type="match status" value="1"/>
</dbReference>
<feature type="transmembrane region" description="Helical" evidence="5">
    <location>
        <begin position="1781"/>
        <end position="1801"/>
    </location>
</feature>
<dbReference type="CDD" id="cd19531">
    <property type="entry name" value="LCL_NRPS-like"/>
    <property type="match status" value="1"/>
</dbReference>
<evidence type="ECO:0000313" key="7">
    <source>
        <dbReference type="EMBL" id="QUC08866.1"/>
    </source>
</evidence>
<dbReference type="SUPFAM" id="SSF53474">
    <property type="entry name" value="alpha/beta-Hydrolases"/>
    <property type="match status" value="1"/>
</dbReference>
<name>A0ABX7Y734_9ACTN</name>
<dbReference type="InterPro" id="IPR036736">
    <property type="entry name" value="ACP-like_sf"/>
</dbReference>
<feature type="transmembrane region" description="Helical" evidence="5">
    <location>
        <begin position="1608"/>
        <end position="1628"/>
    </location>
</feature>
<dbReference type="InterPro" id="IPR010071">
    <property type="entry name" value="AA_adenyl_dom"/>
</dbReference>
<dbReference type="Pfam" id="PF00501">
    <property type="entry name" value="AMP-binding"/>
    <property type="match status" value="1"/>
</dbReference>
<dbReference type="InterPro" id="IPR025110">
    <property type="entry name" value="AMP-bd_C"/>
</dbReference>
<dbReference type="CDD" id="cd05930">
    <property type="entry name" value="A_NRPS"/>
    <property type="match status" value="1"/>
</dbReference>
<dbReference type="PANTHER" id="PTHR45527:SF1">
    <property type="entry name" value="FATTY ACID SYNTHASE"/>
    <property type="match status" value="1"/>
</dbReference>
<keyword evidence="5" id="KW-0472">Membrane</keyword>
<feature type="transmembrane region" description="Helical" evidence="5">
    <location>
        <begin position="1399"/>
        <end position="1425"/>
    </location>
</feature>
<dbReference type="InterPro" id="IPR045851">
    <property type="entry name" value="AMP-bd_C_sf"/>
</dbReference>
<dbReference type="InterPro" id="IPR011701">
    <property type="entry name" value="MFS"/>
</dbReference>
<keyword evidence="3" id="KW-0597">Phosphoprotein</keyword>
<dbReference type="Pfam" id="PF13193">
    <property type="entry name" value="AMP-binding_C"/>
    <property type="match status" value="1"/>
</dbReference>
<evidence type="ECO:0000256" key="1">
    <source>
        <dbReference type="ARBA" id="ARBA00001957"/>
    </source>
</evidence>
<dbReference type="InterPro" id="IPR036259">
    <property type="entry name" value="MFS_trans_sf"/>
</dbReference>
<dbReference type="Gene3D" id="3.40.50.1820">
    <property type="entry name" value="alpha/beta hydrolase"/>
    <property type="match status" value="1"/>
</dbReference>
<dbReference type="InterPro" id="IPR029058">
    <property type="entry name" value="AB_hydrolase_fold"/>
</dbReference>
<dbReference type="EMBL" id="CP072384">
    <property type="protein sequence ID" value="QUC08866.1"/>
    <property type="molecule type" value="Genomic_DNA"/>
</dbReference>
<feature type="transmembrane region" description="Helical" evidence="5">
    <location>
        <begin position="1464"/>
        <end position="1484"/>
    </location>
</feature>
<evidence type="ECO:0000313" key="8">
    <source>
        <dbReference type="Proteomes" id="UP000678513"/>
    </source>
</evidence>
<dbReference type="Gene3D" id="3.30.559.30">
    <property type="entry name" value="Nonribosomal peptide synthetase, condensation domain"/>
    <property type="match status" value="1"/>
</dbReference>
<feature type="transmembrane region" description="Helical" evidence="5">
    <location>
        <begin position="1558"/>
        <end position="1576"/>
    </location>
</feature>
<dbReference type="RefSeq" id="WP_212325507.1">
    <property type="nucleotide sequence ID" value="NZ_AP024463.1"/>
</dbReference>
<dbReference type="SUPFAM" id="SSF103473">
    <property type="entry name" value="MFS general substrate transporter"/>
    <property type="match status" value="1"/>
</dbReference>
<dbReference type="Gene3D" id="3.30.300.30">
    <property type="match status" value="1"/>
</dbReference>
<dbReference type="Gene3D" id="3.40.50.12780">
    <property type="entry name" value="N-terminal domain of ligase-like"/>
    <property type="match status" value="1"/>
</dbReference>
<feature type="transmembrane region" description="Helical" evidence="5">
    <location>
        <begin position="1640"/>
        <end position="1660"/>
    </location>
</feature>
<dbReference type="Pfam" id="PF00550">
    <property type="entry name" value="PP-binding"/>
    <property type="match status" value="1"/>
</dbReference>
<dbReference type="CDD" id="cd06173">
    <property type="entry name" value="MFS_MefA_like"/>
    <property type="match status" value="1"/>
</dbReference>
<dbReference type="InterPro" id="IPR009081">
    <property type="entry name" value="PP-bd_ACP"/>
</dbReference>